<dbReference type="Gene3D" id="3.40.710.10">
    <property type="entry name" value="DD-peptidase/beta-lactamase superfamily"/>
    <property type="match status" value="1"/>
</dbReference>
<dbReference type="InterPro" id="IPR001466">
    <property type="entry name" value="Beta-lactam-related"/>
</dbReference>
<dbReference type="InterPro" id="IPR052907">
    <property type="entry name" value="Beta-lactamase/esterase"/>
</dbReference>
<evidence type="ECO:0000313" key="3">
    <source>
        <dbReference type="Proteomes" id="UP001500929"/>
    </source>
</evidence>
<dbReference type="PANTHER" id="PTHR43319:SF3">
    <property type="entry name" value="BETA-LACTAMASE-RELATED DOMAIN-CONTAINING PROTEIN"/>
    <property type="match status" value="1"/>
</dbReference>
<evidence type="ECO:0000259" key="1">
    <source>
        <dbReference type="Pfam" id="PF00144"/>
    </source>
</evidence>
<dbReference type="EMBL" id="BAAAQY010000023">
    <property type="protein sequence ID" value="GAA2250843.1"/>
    <property type="molecule type" value="Genomic_DNA"/>
</dbReference>
<organism evidence="2 3">
    <name type="scientific">Herbiconiux moechotypicola</name>
    <dbReference type="NCBI Taxonomy" id="637393"/>
    <lineage>
        <taxon>Bacteria</taxon>
        <taxon>Bacillati</taxon>
        <taxon>Actinomycetota</taxon>
        <taxon>Actinomycetes</taxon>
        <taxon>Micrococcales</taxon>
        <taxon>Microbacteriaceae</taxon>
        <taxon>Herbiconiux</taxon>
    </lineage>
</organism>
<proteinExistence type="predicted"/>
<comment type="caution">
    <text evidence="2">The sequence shown here is derived from an EMBL/GenBank/DDBJ whole genome shotgun (WGS) entry which is preliminary data.</text>
</comment>
<accession>A0ABN3E976</accession>
<dbReference type="PANTHER" id="PTHR43319">
    <property type="entry name" value="BETA-LACTAMASE-RELATED"/>
    <property type="match status" value="1"/>
</dbReference>
<name>A0ABN3E976_9MICO</name>
<gene>
    <name evidence="2" type="ORF">GCM10009851_40430</name>
</gene>
<reference evidence="2 3" key="1">
    <citation type="journal article" date="2019" name="Int. J. Syst. Evol. Microbiol.">
        <title>The Global Catalogue of Microorganisms (GCM) 10K type strain sequencing project: providing services to taxonomists for standard genome sequencing and annotation.</title>
        <authorList>
            <consortium name="The Broad Institute Genomics Platform"/>
            <consortium name="The Broad Institute Genome Sequencing Center for Infectious Disease"/>
            <person name="Wu L."/>
            <person name="Ma J."/>
        </authorList>
    </citation>
    <scope>NUCLEOTIDE SEQUENCE [LARGE SCALE GENOMIC DNA]</scope>
    <source>
        <strain evidence="2 3">JCM 16117</strain>
    </source>
</reference>
<keyword evidence="3" id="KW-1185">Reference proteome</keyword>
<dbReference type="RefSeq" id="WP_259481773.1">
    <property type="nucleotide sequence ID" value="NZ_BAAAQY010000023.1"/>
</dbReference>
<protein>
    <recommendedName>
        <fullName evidence="1">Beta-lactamase-related domain-containing protein</fullName>
    </recommendedName>
</protein>
<feature type="domain" description="Beta-lactamase-related" evidence="1">
    <location>
        <begin position="17"/>
        <end position="344"/>
    </location>
</feature>
<dbReference type="Pfam" id="PF00144">
    <property type="entry name" value="Beta-lactamase"/>
    <property type="match status" value="1"/>
</dbReference>
<evidence type="ECO:0000313" key="2">
    <source>
        <dbReference type="EMBL" id="GAA2250843.1"/>
    </source>
</evidence>
<dbReference type="SUPFAM" id="SSF56601">
    <property type="entry name" value="beta-lactamase/transpeptidase-like"/>
    <property type="match status" value="1"/>
</dbReference>
<dbReference type="InterPro" id="IPR012338">
    <property type="entry name" value="Beta-lactam/transpept-like"/>
</dbReference>
<sequence length="359" mass="38091">MTTSDRFRPATDAFLALVDDGTERGGAFAVMQNGQVIAEAWGGTESAAGTPWDHSTRVQVFSAGKPFVALAALLAVKEGPLTLDDPIRTWWPDYRDDASSPTTLRMILCHTSGKHAFPATNQVSLFDSTGLIRLIADSAPATTPGALLVEHAATYGHLVDGVLAAVGAPSVAERAVELNTALGVRLHFGIPPQEQDGIATLEAAAPGWEARYLETEVARAALLHPPGLLDLSVLASETWRAASFPAVGLITDALSLATFYDDVHRDDGVVAALLGDELHRALLRPSAVGFDEFVRSDVEWSLGLRVEGGELGMGGIGGSSAWYSRRFDYAMAYVTRGLIDHARADRVADVVEACLASDD</sequence>
<dbReference type="Proteomes" id="UP001500929">
    <property type="component" value="Unassembled WGS sequence"/>
</dbReference>